<dbReference type="AlphaFoldDB" id="A0AA38BRH5"/>
<evidence type="ECO:0000313" key="3">
    <source>
        <dbReference type="Proteomes" id="UP000824469"/>
    </source>
</evidence>
<evidence type="ECO:0000256" key="1">
    <source>
        <dbReference type="SAM" id="Coils"/>
    </source>
</evidence>
<feature type="non-terminal residue" evidence="2">
    <location>
        <position position="106"/>
    </location>
</feature>
<keyword evidence="3" id="KW-1185">Reference proteome</keyword>
<evidence type="ECO:0000313" key="2">
    <source>
        <dbReference type="EMBL" id="KAH9288861.1"/>
    </source>
</evidence>
<feature type="coiled-coil region" evidence="1">
    <location>
        <begin position="24"/>
        <end position="58"/>
    </location>
</feature>
<dbReference type="Proteomes" id="UP000824469">
    <property type="component" value="Unassembled WGS sequence"/>
</dbReference>
<keyword evidence="1" id="KW-0175">Coiled coil</keyword>
<sequence>GPQEIETTHNLLHISNASSQEAHMESSIKMLEALEADMKLLREEVKNMEKQKGKRKKEEEVAMDNSQLEDIYKNLNSLDSRLGKAKTRHDYNMVIFTAIEEFIEQH</sequence>
<comment type="caution">
    <text evidence="2">The sequence shown here is derived from an EMBL/GenBank/DDBJ whole genome shotgun (WGS) entry which is preliminary data.</text>
</comment>
<name>A0AA38BRH5_TAXCH</name>
<dbReference type="EMBL" id="JAHRHJ020003813">
    <property type="protein sequence ID" value="KAH9288861.1"/>
    <property type="molecule type" value="Genomic_DNA"/>
</dbReference>
<organism evidence="2 3">
    <name type="scientific">Taxus chinensis</name>
    <name type="common">Chinese yew</name>
    <name type="synonym">Taxus wallichiana var. chinensis</name>
    <dbReference type="NCBI Taxonomy" id="29808"/>
    <lineage>
        <taxon>Eukaryota</taxon>
        <taxon>Viridiplantae</taxon>
        <taxon>Streptophyta</taxon>
        <taxon>Embryophyta</taxon>
        <taxon>Tracheophyta</taxon>
        <taxon>Spermatophyta</taxon>
        <taxon>Pinopsida</taxon>
        <taxon>Pinidae</taxon>
        <taxon>Conifers II</taxon>
        <taxon>Cupressales</taxon>
        <taxon>Taxaceae</taxon>
        <taxon>Taxus</taxon>
    </lineage>
</organism>
<proteinExistence type="predicted"/>
<feature type="non-terminal residue" evidence="2">
    <location>
        <position position="1"/>
    </location>
</feature>
<gene>
    <name evidence="2" type="ORF">KI387_032978</name>
</gene>
<accession>A0AA38BRH5</accession>
<reference evidence="2 3" key="1">
    <citation type="journal article" date="2021" name="Nat. Plants">
        <title>The Taxus genome provides insights into paclitaxel biosynthesis.</title>
        <authorList>
            <person name="Xiong X."/>
            <person name="Gou J."/>
            <person name="Liao Q."/>
            <person name="Li Y."/>
            <person name="Zhou Q."/>
            <person name="Bi G."/>
            <person name="Li C."/>
            <person name="Du R."/>
            <person name="Wang X."/>
            <person name="Sun T."/>
            <person name="Guo L."/>
            <person name="Liang H."/>
            <person name="Lu P."/>
            <person name="Wu Y."/>
            <person name="Zhang Z."/>
            <person name="Ro D.K."/>
            <person name="Shang Y."/>
            <person name="Huang S."/>
            <person name="Yan J."/>
        </authorList>
    </citation>
    <scope>NUCLEOTIDE SEQUENCE [LARGE SCALE GENOMIC DNA]</scope>
    <source>
        <strain evidence="2">Ta-2019</strain>
    </source>
</reference>
<protein>
    <submittedName>
        <fullName evidence="2">Uncharacterized protein</fullName>
    </submittedName>
</protein>